<comment type="caution">
    <text evidence="8">The sequence shown here is derived from an EMBL/GenBank/DDBJ whole genome shotgun (WGS) entry which is preliminary data.</text>
</comment>
<dbReference type="RefSeq" id="WP_158421865.1">
    <property type="nucleotide sequence ID" value="NZ_JAOQJL010000020.1"/>
</dbReference>
<dbReference type="SMART" id="SM00729">
    <property type="entry name" value="Elp3"/>
    <property type="match status" value="1"/>
</dbReference>
<dbReference type="InterPro" id="IPR032432">
    <property type="entry name" value="Radical_SAM_C"/>
</dbReference>
<evidence type="ECO:0000256" key="3">
    <source>
        <dbReference type="ARBA" id="ARBA00022691"/>
    </source>
</evidence>
<gene>
    <name evidence="8" type="ORF">OCV61_11050</name>
</gene>
<dbReference type="EMBL" id="JAOQJL010000020">
    <property type="protein sequence ID" value="MCU6765946.1"/>
    <property type="molecule type" value="Genomic_DNA"/>
</dbReference>
<dbReference type="PANTHER" id="PTHR11135">
    <property type="entry name" value="HISTONE ACETYLTRANSFERASE-RELATED"/>
    <property type="match status" value="1"/>
</dbReference>
<dbReference type="InterPro" id="IPR007197">
    <property type="entry name" value="rSAM"/>
</dbReference>
<dbReference type="InterPro" id="IPR005911">
    <property type="entry name" value="YhcC-like"/>
</dbReference>
<keyword evidence="9" id="KW-1185">Reference proteome</keyword>
<reference evidence="8 9" key="1">
    <citation type="journal article" date="2021" name="ISME Commun">
        <title>Automated analysis of genomic sequences facilitates high-throughput and comprehensive description of bacteria.</title>
        <authorList>
            <person name="Hitch T.C.A."/>
        </authorList>
    </citation>
    <scope>NUCLEOTIDE SEQUENCE [LARGE SCALE GENOMIC DNA]</scope>
    <source>
        <strain evidence="8 9">Sanger_23</strain>
    </source>
</reference>
<dbReference type="Pfam" id="PF04055">
    <property type="entry name" value="Radical_SAM"/>
    <property type="match status" value="1"/>
</dbReference>
<keyword evidence="2" id="KW-0004">4Fe-4S</keyword>
<dbReference type="InterPro" id="IPR039661">
    <property type="entry name" value="ELP3"/>
</dbReference>
<dbReference type="InterPro" id="IPR006638">
    <property type="entry name" value="Elp3/MiaA/NifB-like_rSAM"/>
</dbReference>
<dbReference type="Proteomes" id="UP001652409">
    <property type="component" value="Unassembled WGS sequence"/>
</dbReference>
<dbReference type="CDD" id="cd01335">
    <property type="entry name" value="Radical_SAM"/>
    <property type="match status" value="1"/>
</dbReference>
<evidence type="ECO:0000313" key="9">
    <source>
        <dbReference type="Proteomes" id="UP001652409"/>
    </source>
</evidence>
<evidence type="ECO:0000256" key="2">
    <source>
        <dbReference type="ARBA" id="ARBA00022485"/>
    </source>
</evidence>
<dbReference type="SFLD" id="SFLDS00029">
    <property type="entry name" value="Radical_SAM"/>
    <property type="match status" value="1"/>
</dbReference>
<name>A0ABT2TWC8_9FIRM</name>
<evidence type="ECO:0000256" key="1">
    <source>
        <dbReference type="ARBA" id="ARBA00001966"/>
    </source>
</evidence>
<dbReference type="Gene3D" id="3.80.30.20">
    <property type="entry name" value="tm_1862 like domain"/>
    <property type="match status" value="1"/>
</dbReference>
<dbReference type="SFLD" id="SFLDG01091">
    <property type="entry name" value="uncharacterized_CHP01210-like"/>
    <property type="match status" value="1"/>
</dbReference>
<proteinExistence type="predicted"/>
<dbReference type="PROSITE" id="PS51918">
    <property type="entry name" value="RADICAL_SAM"/>
    <property type="match status" value="1"/>
</dbReference>
<keyword evidence="4" id="KW-0479">Metal-binding</keyword>
<dbReference type="NCBIfam" id="TIGR01212">
    <property type="entry name" value="TIGR01212 family radical SAM protein"/>
    <property type="match status" value="1"/>
</dbReference>
<comment type="cofactor">
    <cofactor evidence="1">
        <name>[4Fe-4S] cluster</name>
        <dbReference type="ChEBI" id="CHEBI:49883"/>
    </cofactor>
</comment>
<organism evidence="8 9">
    <name type="scientific">Blautia ammoniilytica</name>
    <dbReference type="NCBI Taxonomy" id="2981782"/>
    <lineage>
        <taxon>Bacteria</taxon>
        <taxon>Bacillati</taxon>
        <taxon>Bacillota</taxon>
        <taxon>Clostridia</taxon>
        <taxon>Lachnospirales</taxon>
        <taxon>Lachnospiraceae</taxon>
        <taxon>Blautia</taxon>
    </lineage>
</organism>
<evidence type="ECO:0000313" key="8">
    <source>
        <dbReference type="EMBL" id="MCU6765946.1"/>
    </source>
</evidence>
<feature type="domain" description="Radical SAM core" evidence="7">
    <location>
        <begin position="19"/>
        <end position="260"/>
    </location>
</feature>
<protein>
    <submittedName>
        <fullName evidence="8">TIGR01212 family radical SAM protein</fullName>
    </submittedName>
</protein>
<dbReference type="InterPro" id="IPR023404">
    <property type="entry name" value="rSAM_horseshoe"/>
</dbReference>
<keyword evidence="6" id="KW-0411">Iron-sulfur</keyword>
<evidence type="ECO:0000256" key="4">
    <source>
        <dbReference type="ARBA" id="ARBA00022723"/>
    </source>
</evidence>
<dbReference type="SFLD" id="SFLDG01086">
    <property type="entry name" value="elongater_protein-like"/>
    <property type="match status" value="1"/>
</dbReference>
<keyword evidence="3" id="KW-0949">S-adenosyl-L-methionine</keyword>
<evidence type="ECO:0000256" key="5">
    <source>
        <dbReference type="ARBA" id="ARBA00023004"/>
    </source>
</evidence>
<keyword evidence="5" id="KW-0408">Iron</keyword>
<accession>A0ABT2TWC8</accession>
<dbReference type="PANTHER" id="PTHR11135:SF1">
    <property type="entry name" value="PROTEIN YHCC"/>
    <property type="match status" value="1"/>
</dbReference>
<sequence length="309" mass="34868">MTSWNGKPYHSLDYMLRQMFGEKIYKVTLNGGMTCPNRDGKLGERGCIFCSAGGSGDFAASASLSITEQIRQQIQMLSAKRPIHKYIAYFQAYTNTYAPVEYLERIFTEAIQNPDICAISIGTRPDCLEEPVIRLLSRLNQIKPVWVELGLQTIHEHTARYIRRGYPLSCFDQAMQSLHQAGLDVIVHTILGLPGETSRDVLDTMKYLNACQIQGIKLQLLHVLSGTDLAADYQAGKFSVLDREEYIDLVIRCLEHLDPSIVIHRVTGDGPKDLLIAPLWASRKREVLNLLHHQMKEQGSYQGKAFTQV</sequence>
<evidence type="ECO:0000256" key="6">
    <source>
        <dbReference type="ARBA" id="ARBA00023014"/>
    </source>
</evidence>
<dbReference type="Pfam" id="PF16199">
    <property type="entry name" value="Radical_SAM_C"/>
    <property type="match status" value="1"/>
</dbReference>
<evidence type="ECO:0000259" key="7">
    <source>
        <dbReference type="PROSITE" id="PS51918"/>
    </source>
</evidence>
<dbReference type="InterPro" id="IPR058240">
    <property type="entry name" value="rSAM_sf"/>
</dbReference>
<dbReference type="SUPFAM" id="SSF102114">
    <property type="entry name" value="Radical SAM enzymes"/>
    <property type="match status" value="1"/>
</dbReference>